<sequence>MESDRRTHRWEGDPDDIEFPTAARAAVATATAGPTGSTKIQRVRISAISDQKEFTGKGQDEDQARAWISKVNSAFMRDQKSYDEKCLTFAYRLAGSANNWYRQLSRSTRKKWADLLRAFQTSIAGLGIDN</sequence>
<dbReference type="Proteomes" id="UP000237271">
    <property type="component" value="Unassembled WGS sequence"/>
</dbReference>
<name>A0A2P4Y8N2_9STRA</name>
<protein>
    <recommendedName>
        <fullName evidence="3">Retrotransposon gag domain-containing protein</fullName>
    </recommendedName>
</protein>
<evidence type="ECO:0000313" key="1">
    <source>
        <dbReference type="EMBL" id="POM74170.1"/>
    </source>
</evidence>
<evidence type="ECO:0008006" key="3">
    <source>
        <dbReference type="Google" id="ProtNLM"/>
    </source>
</evidence>
<dbReference type="AlphaFoldDB" id="A0A2P4Y8N2"/>
<dbReference type="OrthoDB" id="128517at2759"/>
<comment type="caution">
    <text evidence="1">The sequence shown here is derived from an EMBL/GenBank/DDBJ whole genome shotgun (WGS) entry which is preliminary data.</text>
</comment>
<organism evidence="1 2">
    <name type="scientific">Phytophthora palmivora</name>
    <dbReference type="NCBI Taxonomy" id="4796"/>
    <lineage>
        <taxon>Eukaryota</taxon>
        <taxon>Sar</taxon>
        <taxon>Stramenopiles</taxon>
        <taxon>Oomycota</taxon>
        <taxon>Peronosporomycetes</taxon>
        <taxon>Peronosporales</taxon>
        <taxon>Peronosporaceae</taxon>
        <taxon>Phytophthora</taxon>
    </lineage>
</organism>
<reference evidence="1 2" key="1">
    <citation type="journal article" date="2017" name="Genome Biol. Evol.">
        <title>Phytophthora megakarya and P. palmivora, closely related causal agents of cacao black pod rot, underwent increases in genome sizes and gene numbers by different mechanisms.</title>
        <authorList>
            <person name="Ali S.S."/>
            <person name="Shao J."/>
            <person name="Lary D.J."/>
            <person name="Kronmiller B."/>
            <person name="Shen D."/>
            <person name="Strem M.D."/>
            <person name="Amoako-Attah I."/>
            <person name="Akrofi A.Y."/>
            <person name="Begoude B.A."/>
            <person name="Ten Hoopen G.M."/>
            <person name="Coulibaly K."/>
            <person name="Kebe B.I."/>
            <person name="Melnick R.L."/>
            <person name="Guiltinan M.J."/>
            <person name="Tyler B.M."/>
            <person name="Meinhardt L.W."/>
            <person name="Bailey B.A."/>
        </authorList>
    </citation>
    <scope>NUCLEOTIDE SEQUENCE [LARGE SCALE GENOMIC DNA]</scope>
    <source>
        <strain evidence="2">sbr112.9</strain>
    </source>
</reference>
<proteinExistence type="predicted"/>
<keyword evidence="2" id="KW-1185">Reference proteome</keyword>
<gene>
    <name evidence="1" type="ORF">PHPALM_8912</name>
</gene>
<evidence type="ECO:0000313" key="2">
    <source>
        <dbReference type="Proteomes" id="UP000237271"/>
    </source>
</evidence>
<accession>A0A2P4Y8N2</accession>
<dbReference type="EMBL" id="NCKW01004919">
    <property type="protein sequence ID" value="POM74170.1"/>
    <property type="molecule type" value="Genomic_DNA"/>
</dbReference>